<dbReference type="OrthoDB" id="431150at2759"/>
<dbReference type="PANTHER" id="PTHR11626:SF2">
    <property type="entry name" value="SQUALENE SYNTHASE"/>
    <property type="match status" value="1"/>
</dbReference>
<protein>
    <recommendedName>
        <fullName evidence="3 5">Squalene synthase</fullName>
        <shortName evidence="5">SQS</shortName>
        <shortName evidence="5">SS</shortName>
        <ecNumber evidence="3 5">2.5.1.21</ecNumber>
    </recommendedName>
</protein>
<feature type="transmembrane region" description="Helical" evidence="5">
    <location>
        <begin position="488"/>
        <end position="514"/>
    </location>
</feature>
<reference evidence="6 7" key="1">
    <citation type="journal article" date="2018" name="Mol. Biol. Evol.">
        <title>Broad Genomic Sampling Reveals a Smut Pathogenic Ancestry of the Fungal Clade Ustilaginomycotina.</title>
        <authorList>
            <person name="Kijpornyongpan T."/>
            <person name="Mondo S.J."/>
            <person name="Barry K."/>
            <person name="Sandor L."/>
            <person name="Lee J."/>
            <person name="Lipzen A."/>
            <person name="Pangilinan J."/>
            <person name="LaButti K."/>
            <person name="Hainaut M."/>
            <person name="Henrissat B."/>
            <person name="Grigoriev I.V."/>
            <person name="Spatafora J.W."/>
            <person name="Aime M.C."/>
        </authorList>
    </citation>
    <scope>NUCLEOTIDE SEQUENCE [LARGE SCALE GENOMIC DNA]</scope>
    <source>
        <strain evidence="6 7">MCA 3645</strain>
    </source>
</reference>
<keyword evidence="5" id="KW-0812">Transmembrane</keyword>
<dbReference type="InterPro" id="IPR008949">
    <property type="entry name" value="Isoprenoid_synthase_dom_sf"/>
</dbReference>
<proteinExistence type="inferred from homology"/>
<comment type="function">
    <text evidence="5">Catalyzes the condensation of 2 farnesyl pyrophosphate (FPP) moieties to form squalene.</text>
</comment>
<dbReference type="Proteomes" id="UP000246740">
    <property type="component" value="Unassembled WGS sequence"/>
</dbReference>
<accession>A0A317XNW6</accession>
<organism evidence="6 7">
    <name type="scientific">Testicularia cyperi</name>
    <dbReference type="NCBI Taxonomy" id="1882483"/>
    <lineage>
        <taxon>Eukaryota</taxon>
        <taxon>Fungi</taxon>
        <taxon>Dikarya</taxon>
        <taxon>Basidiomycota</taxon>
        <taxon>Ustilaginomycotina</taxon>
        <taxon>Ustilaginomycetes</taxon>
        <taxon>Ustilaginales</taxon>
        <taxon>Anthracoideaceae</taxon>
        <taxon>Testicularia</taxon>
    </lineage>
</organism>
<name>A0A317XNW6_9BASI</name>
<evidence type="ECO:0000256" key="2">
    <source>
        <dbReference type="ARBA" id="ARBA00006251"/>
    </source>
</evidence>
<evidence type="ECO:0000313" key="6">
    <source>
        <dbReference type="EMBL" id="PWZ00044.1"/>
    </source>
</evidence>
<dbReference type="GO" id="GO:0006696">
    <property type="term" value="P:ergosterol biosynthetic process"/>
    <property type="evidence" value="ECO:0007669"/>
    <property type="project" value="TreeGrafter"/>
</dbReference>
<evidence type="ECO:0000313" key="7">
    <source>
        <dbReference type="Proteomes" id="UP000246740"/>
    </source>
</evidence>
<sequence length="583" mass="66275">MGVLNYLLLGITHPHELRHMISYKIWRDPLNDIKQNPEASGWDRERMRDCWTFLDKTSRSFAAVIKELKGELSRVICLFYLILRALDTVEDDMTIPAHKKVPLLVDFYKFLEQDGWNFTESGPNEKDRQLLVEFHKVIAEYKLLAPGYRTVISDITAKMGAGMASYVEVSAKSPLSMAKWQDFDLYCHFVAGLVGEGLSRLFSESQLERPWVGSQLQLSNHMGLFLQKTNIIRDYAEDCEEGRFFWPKQCWGDDYARFESQAQVASGIVETRPGSNTFRPVDGELGKRSMYVLSTMLLDAMCHATSALDYLALLKEQSVFNFCAIPQVMAIATLDLMFDNPNVFKKNVKIRKGVAVGLILKAVNPRDVAYTFQEYSRRIHKKISPADPNFVRWSVELARIEQWCETYYPSFVSAAAEGKPTDARAAALKKWGEERKSRALLLKESKLAGVDPIEALKSHKNVVHPRDLMTEDQKREQEKQERDQLMKFFIIMIVGMTAFMGIVAVVSWEIMWYYTMPDQDPLSLAIVRYYNLVKAEGLSTAAEILATVKSSFLSFYNNGFSSPNPSTLSSAAKSAAAKAKLEL</sequence>
<dbReference type="Gene3D" id="1.10.600.10">
    <property type="entry name" value="Farnesyl Diphosphate Synthase"/>
    <property type="match status" value="1"/>
</dbReference>
<comment type="catalytic activity">
    <reaction evidence="5">
        <text>2 (2E,6E)-farnesyl diphosphate + NADPH + H(+) = squalene + 2 diphosphate + NADP(+)</text>
        <dbReference type="Rhea" id="RHEA:32295"/>
        <dbReference type="ChEBI" id="CHEBI:15378"/>
        <dbReference type="ChEBI" id="CHEBI:15440"/>
        <dbReference type="ChEBI" id="CHEBI:33019"/>
        <dbReference type="ChEBI" id="CHEBI:57783"/>
        <dbReference type="ChEBI" id="CHEBI:58349"/>
        <dbReference type="ChEBI" id="CHEBI:175763"/>
        <dbReference type="EC" id="2.5.1.21"/>
    </reaction>
</comment>
<dbReference type="PROSITE" id="PS01044">
    <property type="entry name" value="SQUALEN_PHYTOEN_SYN_1"/>
    <property type="match status" value="1"/>
</dbReference>
<evidence type="ECO:0000256" key="1">
    <source>
        <dbReference type="ARBA" id="ARBA00001946"/>
    </source>
</evidence>
<dbReference type="SFLD" id="SFLDG01018">
    <property type="entry name" value="Squalene/Phytoene_Synthase_Lik"/>
    <property type="match status" value="1"/>
</dbReference>
<dbReference type="InterPro" id="IPR033904">
    <property type="entry name" value="Trans_IPPS_HH"/>
</dbReference>
<dbReference type="AlphaFoldDB" id="A0A317XNW6"/>
<dbReference type="InterPro" id="IPR044844">
    <property type="entry name" value="Trans_IPPS_euk-type"/>
</dbReference>
<dbReference type="SFLD" id="SFLDS00005">
    <property type="entry name" value="Isoprenoid_Synthase_Type_I"/>
    <property type="match status" value="1"/>
</dbReference>
<dbReference type="GO" id="GO:0055056">
    <property type="term" value="F:D-glucose transmembrane transporter activity"/>
    <property type="evidence" value="ECO:0007669"/>
    <property type="project" value="UniProtKB-UniRule"/>
</dbReference>
<comment type="similarity">
    <text evidence="2 5">Belongs to the phytoene/squalene synthase family.</text>
</comment>
<dbReference type="UniPathway" id="UPA00767">
    <property type="reaction ID" value="UER00751"/>
</dbReference>
<dbReference type="EC" id="2.5.1.21" evidence="3 5"/>
<dbReference type="GO" id="GO:0045338">
    <property type="term" value="P:farnesyl diphosphate metabolic process"/>
    <property type="evidence" value="ECO:0007669"/>
    <property type="project" value="InterPro"/>
</dbReference>
<evidence type="ECO:0000256" key="4">
    <source>
        <dbReference type="ARBA" id="ARBA00022679"/>
    </source>
</evidence>
<keyword evidence="7" id="KW-1185">Reference proteome</keyword>
<dbReference type="FunFam" id="1.10.600.10:FF:000034">
    <property type="entry name" value="Farnesyl-diphosphate farnesyltransferase"/>
    <property type="match status" value="1"/>
</dbReference>
<dbReference type="PROSITE" id="PS01045">
    <property type="entry name" value="SQUALEN_PHYTOEN_SYN_2"/>
    <property type="match status" value="1"/>
</dbReference>
<dbReference type="SUPFAM" id="SSF48576">
    <property type="entry name" value="Terpenoid synthases"/>
    <property type="match status" value="1"/>
</dbReference>
<keyword evidence="5" id="KW-1133">Transmembrane helix</keyword>
<dbReference type="InterPro" id="IPR019845">
    <property type="entry name" value="Squalene/phytoene_synthase_CS"/>
</dbReference>
<comment type="pathway">
    <text evidence="5">Terpene metabolism; lanosterol biosynthesis; lanosterol from farnesyl diphosphate: step 1/3.</text>
</comment>
<keyword evidence="4 5" id="KW-0808">Transferase</keyword>
<evidence type="ECO:0000256" key="3">
    <source>
        <dbReference type="ARBA" id="ARBA00012373"/>
    </source>
</evidence>
<dbReference type="Pfam" id="PF00494">
    <property type="entry name" value="SQS_PSY"/>
    <property type="match status" value="1"/>
</dbReference>
<dbReference type="CDD" id="cd00683">
    <property type="entry name" value="Trans_IPPS_HH"/>
    <property type="match status" value="1"/>
</dbReference>
<dbReference type="GO" id="GO:0051996">
    <property type="term" value="F:squalene synthase [NAD(P)H] activity"/>
    <property type="evidence" value="ECO:0007669"/>
    <property type="project" value="UniProtKB-UniRule"/>
</dbReference>
<dbReference type="NCBIfam" id="TIGR01559">
    <property type="entry name" value="squal_synth"/>
    <property type="match status" value="1"/>
</dbReference>
<dbReference type="PANTHER" id="PTHR11626">
    <property type="entry name" value="FARNESYL-DIPHOSPHATE FARNESYLTRANSFERASE"/>
    <property type="match status" value="1"/>
</dbReference>
<dbReference type="GO" id="GO:0005789">
    <property type="term" value="C:endoplasmic reticulum membrane"/>
    <property type="evidence" value="ECO:0007669"/>
    <property type="project" value="TreeGrafter"/>
</dbReference>
<gene>
    <name evidence="6" type="ORF">BCV70DRAFT_200216</name>
</gene>
<dbReference type="InterPro" id="IPR002060">
    <property type="entry name" value="Squ/phyt_synthse"/>
</dbReference>
<keyword evidence="5" id="KW-0472">Membrane</keyword>
<evidence type="ECO:0000256" key="5">
    <source>
        <dbReference type="RuleBase" id="RU368088"/>
    </source>
</evidence>
<dbReference type="EMBL" id="KZ819193">
    <property type="protein sequence ID" value="PWZ00044.1"/>
    <property type="molecule type" value="Genomic_DNA"/>
</dbReference>
<dbReference type="STRING" id="1882483.A0A317XNW6"/>
<comment type="catalytic activity">
    <reaction evidence="5">
        <text>2 (2E,6E)-farnesyl diphosphate + NADH + H(+) = squalene + 2 diphosphate + NAD(+)</text>
        <dbReference type="Rhea" id="RHEA:32299"/>
        <dbReference type="ChEBI" id="CHEBI:15378"/>
        <dbReference type="ChEBI" id="CHEBI:15440"/>
        <dbReference type="ChEBI" id="CHEBI:33019"/>
        <dbReference type="ChEBI" id="CHEBI:57540"/>
        <dbReference type="ChEBI" id="CHEBI:57945"/>
        <dbReference type="ChEBI" id="CHEBI:175763"/>
        <dbReference type="EC" id="2.5.1.21"/>
    </reaction>
</comment>
<dbReference type="InterPro" id="IPR006449">
    <property type="entry name" value="Squal_synth-like"/>
</dbReference>
<dbReference type="FunCoup" id="A0A317XNW6">
    <property type="interactions" value="200"/>
</dbReference>
<dbReference type="InParanoid" id="A0A317XNW6"/>
<comment type="cofactor">
    <cofactor evidence="1 5">
        <name>Mg(2+)</name>
        <dbReference type="ChEBI" id="CHEBI:18420"/>
    </cofactor>
</comment>